<keyword evidence="6" id="KW-1185">Reference proteome</keyword>
<dbReference type="InterPro" id="IPR036130">
    <property type="entry name" value="Pyridoxine-5'_phos_synth"/>
</dbReference>
<feature type="binding site" evidence="4">
    <location>
        <position position="46"/>
    </location>
    <ligand>
        <name>1-deoxy-D-xylulose 5-phosphate</name>
        <dbReference type="ChEBI" id="CHEBI:57792"/>
    </ligand>
</feature>
<proteinExistence type="inferred from homology"/>
<organism evidence="5 6">
    <name type="scientific">Candidatus Liberibacter asiaticus str. gxpsy</name>
    <dbReference type="NCBI Taxonomy" id="1174529"/>
    <lineage>
        <taxon>Bacteria</taxon>
        <taxon>Pseudomonadati</taxon>
        <taxon>Pseudomonadota</taxon>
        <taxon>Alphaproteobacteria</taxon>
        <taxon>Hyphomicrobiales</taxon>
        <taxon>Rhizobiaceae</taxon>
        <taxon>Liberibacter</taxon>
    </lineage>
</organism>
<feature type="active site" description="Proton acceptor" evidence="4">
    <location>
        <position position="44"/>
    </location>
</feature>
<feature type="binding site" evidence="4">
    <location>
        <position position="19"/>
    </location>
    <ligand>
        <name>3-amino-2-oxopropyl phosphate</name>
        <dbReference type="ChEBI" id="CHEBI:57279"/>
    </ligand>
</feature>
<comment type="function">
    <text evidence="4">Catalyzes the complicated ring closure reaction between the two acyclic compounds 1-deoxy-D-xylulose-5-phosphate (DXP) and 3-amino-2-oxopropyl phosphate (1-amino-acetone-3-phosphate or AAP) to form pyridoxine 5'-phosphate (PNP) and inorganic phosphate.</text>
</comment>
<dbReference type="EMBL" id="CP004005">
    <property type="protein sequence ID" value="AGH16675.1"/>
    <property type="molecule type" value="Genomic_DNA"/>
</dbReference>
<comment type="subunit">
    <text evidence="4">Homooctamer; tetramer of dimers.</text>
</comment>
<dbReference type="PANTHER" id="PTHR30456">
    <property type="entry name" value="PYRIDOXINE 5'-PHOSPHATE SYNTHASE"/>
    <property type="match status" value="1"/>
</dbReference>
<feature type="active site" description="Proton acceptor" evidence="4">
    <location>
        <position position="76"/>
    </location>
</feature>
<dbReference type="Gene3D" id="3.20.20.70">
    <property type="entry name" value="Aldolase class I"/>
    <property type="match status" value="1"/>
</dbReference>
<dbReference type="EC" id="2.6.99.2" evidence="4"/>
<dbReference type="NCBIfam" id="NF003626">
    <property type="entry name" value="PRK05265.1-4"/>
    <property type="match status" value="1"/>
</dbReference>
<evidence type="ECO:0000256" key="1">
    <source>
        <dbReference type="ARBA" id="ARBA00022490"/>
    </source>
</evidence>
<sequence length="261" mass="29147">MSTSVSVNLNAVAVLRNRRNLPWPNLVHIGKIALQSGASGLTVHPRPDQRHIRYTDLPEIRRLIDEQFPKAELNIEGYPNETFLNLCERYKPEQITLVPDDPHQLTSDHGWDFLQNQALLTKTVARLHNLGSRISLFADGNGNEHSLQAAKLTGADCIELYTGPYGACYNNPQQERIFLNKLAITAQLAQKMDLQINAGHDLTIQNIPNLINAIPYISEISVGHAFAATALECGVKEAVFCFRRACGQHLDNTMRLTHPVK</sequence>
<keyword evidence="1 4" id="KW-0963">Cytoplasm</keyword>
<dbReference type="GeneID" id="93076676"/>
<dbReference type="PANTHER" id="PTHR30456:SF0">
    <property type="entry name" value="PYRIDOXINE 5'-PHOSPHATE SYNTHASE"/>
    <property type="match status" value="1"/>
</dbReference>
<dbReference type="Pfam" id="PF03740">
    <property type="entry name" value="PdxJ"/>
    <property type="match status" value="1"/>
</dbReference>
<dbReference type="InterPro" id="IPR013785">
    <property type="entry name" value="Aldolase_TIM"/>
</dbReference>
<name>A0ABM5NF75_LIBAS</name>
<gene>
    <name evidence="4" type="primary">pdxJ</name>
    <name evidence="5" type="ORF">WSI_01525</name>
</gene>
<keyword evidence="3 4" id="KW-0664">Pyridoxine biosynthesis</keyword>
<feature type="binding site" evidence="4">
    <location>
        <position position="201"/>
    </location>
    <ligand>
        <name>3-amino-2-oxopropyl phosphate</name>
        <dbReference type="ChEBI" id="CHEBI:57279"/>
    </ligand>
</feature>
<evidence type="ECO:0000313" key="5">
    <source>
        <dbReference type="EMBL" id="AGH16675.1"/>
    </source>
</evidence>
<keyword evidence="2 4" id="KW-0808">Transferase</keyword>
<evidence type="ECO:0000313" key="6">
    <source>
        <dbReference type="Proteomes" id="UP000011820"/>
    </source>
</evidence>
<comment type="catalytic activity">
    <reaction evidence="4">
        <text>3-amino-2-oxopropyl phosphate + 1-deoxy-D-xylulose 5-phosphate = pyridoxine 5'-phosphate + phosphate + 2 H2O + H(+)</text>
        <dbReference type="Rhea" id="RHEA:15265"/>
        <dbReference type="ChEBI" id="CHEBI:15377"/>
        <dbReference type="ChEBI" id="CHEBI:15378"/>
        <dbReference type="ChEBI" id="CHEBI:43474"/>
        <dbReference type="ChEBI" id="CHEBI:57279"/>
        <dbReference type="ChEBI" id="CHEBI:57792"/>
        <dbReference type="ChEBI" id="CHEBI:58589"/>
        <dbReference type="EC" id="2.6.99.2"/>
    </reaction>
</comment>
<feature type="site" description="Transition state stabilizer" evidence="4">
    <location>
        <position position="159"/>
    </location>
</feature>
<accession>A0ABM5NF75</accession>
<dbReference type="HAMAP" id="MF_00279">
    <property type="entry name" value="PdxJ"/>
    <property type="match status" value="1"/>
</dbReference>
<feature type="binding site" evidence="4">
    <location>
        <position position="51"/>
    </location>
    <ligand>
        <name>1-deoxy-D-xylulose 5-phosphate</name>
        <dbReference type="ChEBI" id="CHEBI:57792"/>
    </ligand>
</feature>
<feature type="active site" description="Proton donor" evidence="4">
    <location>
        <position position="200"/>
    </location>
</feature>
<comment type="subcellular location">
    <subcellularLocation>
        <location evidence="4">Cytoplasm</location>
    </subcellularLocation>
</comment>
<evidence type="ECO:0000256" key="3">
    <source>
        <dbReference type="ARBA" id="ARBA00023096"/>
    </source>
</evidence>
<evidence type="ECO:0000256" key="2">
    <source>
        <dbReference type="ARBA" id="ARBA00022679"/>
    </source>
</evidence>
<comment type="similarity">
    <text evidence="4">Belongs to the PNP synthase family.</text>
</comment>
<evidence type="ECO:0000256" key="4">
    <source>
        <dbReference type="HAMAP-Rule" id="MF_00279"/>
    </source>
</evidence>
<dbReference type="SUPFAM" id="SSF63892">
    <property type="entry name" value="Pyridoxine 5'-phosphate synthase"/>
    <property type="match status" value="1"/>
</dbReference>
<comment type="caution">
    <text evidence="4">Lacks conserved residue(s) required for the propagation of feature annotation.</text>
</comment>
<comment type="pathway">
    <text evidence="4">Cofactor biosynthesis; pyridoxine 5'-phosphate biosynthesis; pyridoxine 5'-phosphate from D-erythrose 4-phosphate: step 5/5.</text>
</comment>
<feature type="binding site" evidence="4">
    <location>
        <position position="8"/>
    </location>
    <ligand>
        <name>3-amino-2-oxopropyl phosphate</name>
        <dbReference type="ChEBI" id="CHEBI:57279"/>
    </ligand>
</feature>
<dbReference type="InterPro" id="IPR004569">
    <property type="entry name" value="PyrdxlP_synth_PdxJ"/>
</dbReference>
<dbReference type="Proteomes" id="UP000011820">
    <property type="component" value="Chromosome"/>
</dbReference>
<feature type="binding site" evidence="4">
    <location>
        <begin position="223"/>
        <end position="224"/>
    </location>
    <ligand>
        <name>3-amino-2-oxopropyl phosphate</name>
        <dbReference type="ChEBI" id="CHEBI:57279"/>
    </ligand>
</feature>
<protein>
    <recommendedName>
        <fullName evidence="4">Pyridoxine 5'-phosphate synthase</fullName>
        <shortName evidence="4">PNP synthase</shortName>
        <ecNumber evidence="4">2.6.99.2</ecNumber>
    </recommendedName>
</protein>
<dbReference type="RefSeq" id="WP_012778657.1">
    <property type="nucleotide sequence ID" value="NC_020549.1"/>
</dbReference>
<reference evidence="5 6" key="1">
    <citation type="journal article" date="2013" name="Genome Announc.">
        <title>Complete Genome Sequence of a Chinese Strain of 'Candidatus Liberibacter asiaticus'.</title>
        <authorList>
            <person name="Lin H."/>
            <person name="Han C.S."/>
            <person name="Liu B."/>
            <person name="Lou B."/>
            <person name="Bai X."/>
            <person name="Deng C."/>
            <person name="Civerolo E.L."/>
            <person name="Gupta G."/>
        </authorList>
    </citation>
    <scope>NUCLEOTIDE SEQUENCE [LARGE SCALE GENOMIC DNA]</scope>
    <source>
        <strain evidence="6">gxpsy</strain>
    </source>
</reference>
<feature type="binding site" evidence="4">
    <location>
        <position position="106"/>
    </location>
    <ligand>
        <name>1-deoxy-D-xylulose 5-phosphate</name>
        <dbReference type="ChEBI" id="CHEBI:57792"/>
    </ligand>
</feature>